<evidence type="ECO:0000256" key="2">
    <source>
        <dbReference type="ARBA" id="ARBA00009320"/>
    </source>
</evidence>
<dbReference type="Proteomes" id="UP000008311">
    <property type="component" value="Unassembled WGS sequence"/>
</dbReference>
<dbReference type="InterPro" id="IPR005786">
    <property type="entry name" value="B_amino_transII"/>
</dbReference>
<protein>
    <submittedName>
        <fullName evidence="4">Branched-chain amino acid aminotransferase, putative</fullName>
        <ecNumber evidence="4">2.6.1.42</ecNumber>
    </submittedName>
</protein>
<keyword evidence="5" id="KW-1185">Reference proteome</keyword>
<gene>
    <name evidence="4" type="ORF">RCOM_1585440</name>
</gene>
<comment type="cofactor">
    <cofactor evidence="1">
        <name>pyridoxal 5'-phosphate</name>
        <dbReference type="ChEBI" id="CHEBI:597326"/>
    </cofactor>
</comment>
<evidence type="ECO:0000256" key="3">
    <source>
        <dbReference type="ARBA" id="ARBA00022898"/>
    </source>
</evidence>
<dbReference type="PANTHER" id="PTHR42825">
    <property type="entry name" value="AMINO ACID AMINOTRANSFERASE"/>
    <property type="match status" value="1"/>
</dbReference>
<name>B9R6T9_RICCO</name>
<evidence type="ECO:0000256" key="1">
    <source>
        <dbReference type="ARBA" id="ARBA00001933"/>
    </source>
</evidence>
<comment type="similarity">
    <text evidence="2">Belongs to the class-IV pyridoxal-phosphate-dependent aminotransferase family.</text>
</comment>
<dbReference type="SUPFAM" id="SSF56752">
    <property type="entry name" value="D-aminoacid aminotransferase-like PLP-dependent enzymes"/>
    <property type="match status" value="1"/>
</dbReference>
<dbReference type="InterPro" id="IPR036038">
    <property type="entry name" value="Aminotransferase-like"/>
</dbReference>
<dbReference type="Gene3D" id="3.30.470.10">
    <property type="match status" value="1"/>
</dbReference>
<proteinExistence type="inferred from homology"/>
<dbReference type="GO" id="GO:0009081">
    <property type="term" value="P:branched-chain amino acid metabolic process"/>
    <property type="evidence" value="ECO:0007669"/>
    <property type="project" value="InterPro"/>
</dbReference>
<sequence length="108" mass="12254">MKSSKEGQFEQGQLHRYGNIELSPSSGILNYGQASTTSFRTKAYRKEDGGLLLFRPDQNATRMKIGAERMCMPSPSIEQFVDAVKQTAIANKRWVIIFNYLFTLLSRS</sequence>
<dbReference type="STRING" id="3988.B9R6T9"/>
<organism evidence="4 5">
    <name type="scientific">Ricinus communis</name>
    <name type="common">Castor bean</name>
    <dbReference type="NCBI Taxonomy" id="3988"/>
    <lineage>
        <taxon>Eukaryota</taxon>
        <taxon>Viridiplantae</taxon>
        <taxon>Streptophyta</taxon>
        <taxon>Embryophyta</taxon>
        <taxon>Tracheophyta</taxon>
        <taxon>Spermatophyta</taxon>
        <taxon>Magnoliopsida</taxon>
        <taxon>eudicotyledons</taxon>
        <taxon>Gunneridae</taxon>
        <taxon>Pentapetalae</taxon>
        <taxon>rosids</taxon>
        <taxon>fabids</taxon>
        <taxon>Malpighiales</taxon>
        <taxon>Euphorbiaceae</taxon>
        <taxon>Acalyphoideae</taxon>
        <taxon>Acalypheae</taxon>
        <taxon>Ricinus</taxon>
    </lineage>
</organism>
<evidence type="ECO:0000313" key="4">
    <source>
        <dbReference type="EMBL" id="EEF52219.1"/>
    </source>
</evidence>
<dbReference type="EMBL" id="EQ973772">
    <property type="protein sequence ID" value="EEF52219.1"/>
    <property type="molecule type" value="Genomic_DNA"/>
</dbReference>
<dbReference type="InParanoid" id="B9R6T9"/>
<dbReference type="InterPro" id="IPR043131">
    <property type="entry name" value="BCAT-like_N"/>
</dbReference>
<keyword evidence="4" id="KW-0808">Transferase</keyword>
<dbReference type="EC" id="2.6.1.42" evidence="4"/>
<keyword evidence="3" id="KW-0663">Pyridoxal phosphate</keyword>
<dbReference type="PANTHER" id="PTHR42825:SF29">
    <property type="entry name" value="BRANCHED-CHAIN-AMINO-ACID AMINOTRANSFERASE"/>
    <property type="match status" value="1"/>
</dbReference>
<dbReference type="AlphaFoldDB" id="B9R6T9"/>
<reference evidence="5" key="1">
    <citation type="journal article" date="2010" name="Nat. Biotechnol.">
        <title>Draft genome sequence of the oilseed species Ricinus communis.</title>
        <authorList>
            <person name="Chan A.P."/>
            <person name="Crabtree J."/>
            <person name="Zhao Q."/>
            <person name="Lorenzi H."/>
            <person name="Orvis J."/>
            <person name="Puiu D."/>
            <person name="Melake-Berhan A."/>
            <person name="Jones K.M."/>
            <person name="Redman J."/>
            <person name="Chen G."/>
            <person name="Cahoon E.B."/>
            <person name="Gedil M."/>
            <person name="Stanke M."/>
            <person name="Haas B.J."/>
            <person name="Wortman J.R."/>
            <person name="Fraser-Liggett C.M."/>
            <person name="Ravel J."/>
            <person name="Rabinowicz P.D."/>
        </authorList>
    </citation>
    <scope>NUCLEOTIDE SEQUENCE [LARGE SCALE GENOMIC DNA]</scope>
    <source>
        <strain evidence="5">cv. Hale</strain>
    </source>
</reference>
<evidence type="ECO:0000313" key="5">
    <source>
        <dbReference type="Proteomes" id="UP000008311"/>
    </source>
</evidence>
<accession>B9R6T9</accession>
<keyword evidence="4" id="KW-0032">Aminotransferase</keyword>
<dbReference type="GO" id="GO:0004084">
    <property type="term" value="F:branched-chain-amino-acid transaminase activity"/>
    <property type="evidence" value="ECO:0007669"/>
    <property type="project" value="UniProtKB-EC"/>
</dbReference>
<dbReference type="eggNOG" id="KOG0975">
    <property type="taxonomic scope" value="Eukaryota"/>
</dbReference>